<proteinExistence type="predicted"/>
<reference evidence="1" key="1">
    <citation type="submission" date="2021-02" db="EMBL/GenBank/DDBJ databases">
        <authorList>
            <person name="Dougan E. K."/>
            <person name="Rhodes N."/>
            <person name="Thang M."/>
            <person name="Chan C."/>
        </authorList>
    </citation>
    <scope>NUCLEOTIDE SEQUENCE</scope>
</reference>
<evidence type="ECO:0000313" key="1">
    <source>
        <dbReference type="EMBL" id="CAE8724313.1"/>
    </source>
</evidence>
<accession>A0A813LCT6</accession>
<gene>
    <name evidence="1" type="ORF">PGLA2088_LOCUS43653</name>
</gene>
<sequence>MAAICMALKYLRTYFDFHLRYATLSGIEVWRVLCRNIFMRVRDGSMLRILGTSRRVPTDNQFTKLENDQERSRMLLLTKSVLNKEDQAGSDVISQLVFPHRIYGSCGAGCGAKITMDEWASMAVEQRHASGSHYQTSAGGDIWAYLCKAARSCEEAAVFPSARRTPWTNGLPWNAFRDEPSCFQLARTSKTRTGSMYCIAVKPPSMALIKAATMSRRLVGVSEAKGDLDSGTQVCDVRANHLFKMRLNMITDEDTIKNFSSHELSYRDVFVGNEKQWQWLLYWTKPSARLGSAPMMGCQARHGFPNVHGEAICEPLKIEVLQPIASARLVLHPNKDRTFFRAVSVPFEIHVRSFQDAASSARDYLEGHGLLKYVQALLHAIIQTRPKDPKDDR</sequence>
<organism evidence="1 2">
    <name type="scientific">Polarella glacialis</name>
    <name type="common">Dinoflagellate</name>
    <dbReference type="NCBI Taxonomy" id="89957"/>
    <lineage>
        <taxon>Eukaryota</taxon>
        <taxon>Sar</taxon>
        <taxon>Alveolata</taxon>
        <taxon>Dinophyceae</taxon>
        <taxon>Suessiales</taxon>
        <taxon>Suessiaceae</taxon>
        <taxon>Polarella</taxon>
    </lineage>
</organism>
<dbReference type="AlphaFoldDB" id="A0A813LCT6"/>
<name>A0A813LCT6_POLGL</name>
<protein>
    <submittedName>
        <fullName evidence="1">Uncharacterized protein</fullName>
    </submittedName>
</protein>
<comment type="caution">
    <text evidence="1">The sequence shown here is derived from an EMBL/GenBank/DDBJ whole genome shotgun (WGS) entry which is preliminary data.</text>
</comment>
<dbReference type="EMBL" id="CAJNNW010034872">
    <property type="protein sequence ID" value="CAE8724313.1"/>
    <property type="molecule type" value="Genomic_DNA"/>
</dbReference>
<evidence type="ECO:0000313" key="2">
    <source>
        <dbReference type="Proteomes" id="UP000626109"/>
    </source>
</evidence>
<dbReference type="Proteomes" id="UP000626109">
    <property type="component" value="Unassembled WGS sequence"/>
</dbReference>
<dbReference type="CDD" id="cd22961">
    <property type="entry name" value="DD_TEX55-like"/>
    <property type="match status" value="1"/>
</dbReference>